<dbReference type="EMBL" id="RBVV01000025">
    <property type="protein sequence ID" value="RNJ58620.1"/>
    <property type="molecule type" value="Genomic_DNA"/>
</dbReference>
<gene>
    <name evidence="2" type="ORF">D7B24_004491</name>
</gene>
<dbReference type="AlphaFoldDB" id="A0A3M9YHM8"/>
<organism evidence="2 3">
    <name type="scientific">Verticillium nonalfalfae</name>
    <dbReference type="NCBI Taxonomy" id="1051616"/>
    <lineage>
        <taxon>Eukaryota</taxon>
        <taxon>Fungi</taxon>
        <taxon>Dikarya</taxon>
        <taxon>Ascomycota</taxon>
        <taxon>Pezizomycotina</taxon>
        <taxon>Sordariomycetes</taxon>
        <taxon>Hypocreomycetidae</taxon>
        <taxon>Glomerellales</taxon>
        <taxon>Plectosphaerellaceae</taxon>
        <taxon>Verticillium</taxon>
    </lineage>
</organism>
<dbReference type="RefSeq" id="XP_028496778.1">
    <property type="nucleotide sequence ID" value="XM_028638660.1"/>
</dbReference>
<dbReference type="Proteomes" id="UP000267145">
    <property type="component" value="Unassembled WGS sequence"/>
</dbReference>
<keyword evidence="3" id="KW-1185">Reference proteome</keyword>
<proteinExistence type="predicted"/>
<sequence length="83" mass="8977">MGSNFSEGQLVHYSSVQEVCIVVTIYQETRQIVIRTQESGQQMKVSEDQLTPAVSEVQPTPAVSEVQPTPGDSVPRAVKSTGT</sequence>
<dbReference type="GeneID" id="39608180"/>
<protein>
    <submittedName>
        <fullName evidence="2">Uncharacterized protein</fullName>
    </submittedName>
</protein>
<comment type="caution">
    <text evidence="2">The sequence shown here is derived from an EMBL/GenBank/DDBJ whole genome shotgun (WGS) entry which is preliminary data.</text>
</comment>
<feature type="region of interest" description="Disordered" evidence="1">
    <location>
        <begin position="40"/>
        <end position="83"/>
    </location>
</feature>
<evidence type="ECO:0000313" key="2">
    <source>
        <dbReference type="EMBL" id="RNJ58620.1"/>
    </source>
</evidence>
<accession>A0A3M9YHM8</accession>
<evidence type="ECO:0000256" key="1">
    <source>
        <dbReference type="SAM" id="MobiDB-lite"/>
    </source>
</evidence>
<name>A0A3M9YHM8_9PEZI</name>
<evidence type="ECO:0000313" key="3">
    <source>
        <dbReference type="Proteomes" id="UP000267145"/>
    </source>
</evidence>
<reference evidence="2 3" key="1">
    <citation type="submission" date="2018-10" db="EMBL/GenBank/DDBJ databases">
        <title>Genome sequence of Verticillium nonalfalfae VnAa140.</title>
        <authorList>
            <person name="Stajich J.E."/>
            <person name="Kasson M.T."/>
        </authorList>
    </citation>
    <scope>NUCLEOTIDE SEQUENCE [LARGE SCALE GENOMIC DNA]</scope>
    <source>
        <strain evidence="2 3">VnAa140</strain>
    </source>
</reference>